<dbReference type="SUPFAM" id="SSF46785">
    <property type="entry name" value="Winged helix' DNA-binding domain"/>
    <property type="match status" value="1"/>
</dbReference>
<dbReference type="CDD" id="cd07377">
    <property type="entry name" value="WHTH_GntR"/>
    <property type="match status" value="1"/>
</dbReference>
<feature type="domain" description="HTH gntR-type" evidence="5">
    <location>
        <begin position="32"/>
        <end position="106"/>
    </location>
</feature>
<dbReference type="PRINTS" id="PR00035">
    <property type="entry name" value="HTHGNTR"/>
</dbReference>
<evidence type="ECO:0000256" key="1">
    <source>
        <dbReference type="ARBA" id="ARBA00023015"/>
    </source>
</evidence>
<dbReference type="InterPro" id="IPR000524">
    <property type="entry name" value="Tscrpt_reg_HTH_GntR"/>
</dbReference>
<keyword evidence="3" id="KW-0804">Transcription</keyword>
<sequence>MAHRARAATERHQQEARHGPHHPHDHPPTEGEPLYRRIAMELLGELRDGTVPPGERLPGERRLAGHFGVSRETVRQALELLRRDGLVATDRRGSHATLPGLPVETPASLTFPVGARATAPGTVARATVTWEPPPQDHAEALGLAPGRPTLIHRYRCATADGRGLRTAVTSFSAVALAEVAELALPHCLNGVGGAPIRDRADGTATAHLRRAYDWMRRAGLTLHHRDAITRLAGTPSVRVTRHVHDQYARPLEMTDLVVDAQRDALVYEFTLPGRTPAPSGA</sequence>
<dbReference type="Gene3D" id="1.10.10.10">
    <property type="entry name" value="Winged helix-like DNA-binding domain superfamily/Winged helix DNA-binding domain"/>
    <property type="match status" value="1"/>
</dbReference>
<dbReference type="InterPro" id="IPR036388">
    <property type="entry name" value="WH-like_DNA-bd_sf"/>
</dbReference>
<evidence type="ECO:0000313" key="7">
    <source>
        <dbReference type="Proteomes" id="UP001232755"/>
    </source>
</evidence>
<dbReference type="Pfam" id="PF00392">
    <property type="entry name" value="GntR"/>
    <property type="match status" value="1"/>
</dbReference>
<dbReference type="InterPro" id="IPR028978">
    <property type="entry name" value="Chorismate_lyase_/UTRA_dom_sf"/>
</dbReference>
<dbReference type="PROSITE" id="PS50949">
    <property type="entry name" value="HTH_GNTR"/>
    <property type="match status" value="1"/>
</dbReference>
<dbReference type="InterPro" id="IPR050679">
    <property type="entry name" value="Bact_HTH_transcr_reg"/>
</dbReference>
<dbReference type="SMART" id="SM00345">
    <property type="entry name" value="HTH_GNTR"/>
    <property type="match status" value="1"/>
</dbReference>
<dbReference type="EMBL" id="JAUSYP010000001">
    <property type="protein sequence ID" value="MDQ0753466.1"/>
    <property type="molecule type" value="Genomic_DNA"/>
</dbReference>
<feature type="compositionally biased region" description="Basic and acidic residues" evidence="4">
    <location>
        <begin position="7"/>
        <end position="18"/>
    </location>
</feature>
<evidence type="ECO:0000313" key="6">
    <source>
        <dbReference type="EMBL" id="MDQ0753466.1"/>
    </source>
</evidence>
<dbReference type="InterPro" id="IPR036390">
    <property type="entry name" value="WH_DNA-bd_sf"/>
</dbReference>
<dbReference type="PANTHER" id="PTHR44846:SF17">
    <property type="entry name" value="GNTR-FAMILY TRANSCRIPTIONAL REGULATOR"/>
    <property type="match status" value="1"/>
</dbReference>
<proteinExistence type="predicted"/>
<dbReference type="Gene3D" id="3.40.1410.10">
    <property type="entry name" value="Chorismate lyase-like"/>
    <property type="match status" value="1"/>
</dbReference>
<evidence type="ECO:0000256" key="2">
    <source>
        <dbReference type="ARBA" id="ARBA00023125"/>
    </source>
</evidence>
<gene>
    <name evidence="6" type="ORF">QF034_007697</name>
</gene>
<name>A0ABU0R1D0_9ACTN</name>
<keyword evidence="7" id="KW-1185">Reference proteome</keyword>
<accession>A0ABU0R1D0</accession>
<keyword evidence="2 6" id="KW-0238">DNA-binding</keyword>
<evidence type="ECO:0000259" key="5">
    <source>
        <dbReference type="PROSITE" id="PS50949"/>
    </source>
</evidence>
<dbReference type="GO" id="GO:0003677">
    <property type="term" value="F:DNA binding"/>
    <property type="evidence" value="ECO:0007669"/>
    <property type="project" value="UniProtKB-KW"/>
</dbReference>
<dbReference type="PANTHER" id="PTHR44846">
    <property type="entry name" value="MANNOSYL-D-GLYCERATE TRANSPORT/METABOLISM SYSTEM REPRESSOR MNGR-RELATED"/>
    <property type="match status" value="1"/>
</dbReference>
<reference evidence="6 7" key="1">
    <citation type="submission" date="2023-07" db="EMBL/GenBank/DDBJ databases">
        <title>Comparative genomics of wheat-associated soil bacteria to identify genetic determinants of phenazine resistance.</title>
        <authorList>
            <person name="Mouncey N."/>
        </authorList>
    </citation>
    <scope>NUCLEOTIDE SEQUENCE [LARGE SCALE GENOMIC DNA]</scope>
    <source>
        <strain evidence="6 7">B3I12</strain>
    </source>
</reference>
<organism evidence="6 7">
    <name type="scientific">Streptomyces africanus</name>
    <dbReference type="NCBI Taxonomy" id="231024"/>
    <lineage>
        <taxon>Bacteria</taxon>
        <taxon>Bacillati</taxon>
        <taxon>Actinomycetota</taxon>
        <taxon>Actinomycetes</taxon>
        <taxon>Kitasatosporales</taxon>
        <taxon>Streptomycetaceae</taxon>
        <taxon>Streptomyces</taxon>
    </lineage>
</organism>
<dbReference type="Proteomes" id="UP001232755">
    <property type="component" value="Unassembled WGS sequence"/>
</dbReference>
<protein>
    <submittedName>
        <fullName evidence="6">DNA-binding GntR family transcriptional regulator</fullName>
    </submittedName>
</protein>
<evidence type="ECO:0000256" key="3">
    <source>
        <dbReference type="ARBA" id="ARBA00023163"/>
    </source>
</evidence>
<keyword evidence="1" id="KW-0805">Transcription regulation</keyword>
<evidence type="ECO:0000256" key="4">
    <source>
        <dbReference type="SAM" id="MobiDB-lite"/>
    </source>
</evidence>
<comment type="caution">
    <text evidence="6">The sequence shown here is derived from an EMBL/GenBank/DDBJ whole genome shotgun (WGS) entry which is preliminary data.</text>
</comment>
<feature type="region of interest" description="Disordered" evidence="4">
    <location>
        <begin position="1"/>
        <end position="32"/>
    </location>
</feature>